<feature type="non-terminal residue" evidence="1">
    <location>
        <position position="56"/>
    </location>
</feature>
<sequence length="56" mass="5839">MQKEVAGNVWLDEGTSMEVSGQGEISLGDILKEPSLAVSQMSTNFGNNLAPMAIAA</sequence>
<protein>
    <submittedName>
        <fullName evidence="1">Uncharacterized protein</fullName>
    </submittedName>
</protein>
<dbReference type="EMBL" id="BARW01001507">
    <property type="protein sequence ID" value="GAI60552.1"/>
    <property type="molecule type" value="Genomic_DNA"/>
</dbReference>
<gene>
    <name evidence="1" type="ORF">S12H4_04757</name>
</gene>
<evidence type="ECO:0000313" key="1">
    <source>
        <dbReference type="EMBL" id="GAI60552.1"/>
    </source>
</evidence>
<organism evidence="1">
    <name type="scientific">marine sediment metagenome</name>
    <dbReference type="NCBI Taxonomy" id="412755"/>
    <lineage>
        <taxon>unclassified sequences</taxon>
        <taxon>metagenomes</taxon>
        <taxon>ecological metagenomes</taxon>
    </lineage>
</organism>
<comment type="caution">
    <text evidence="1">The sequence shown here is derived from an EMBL/GenBank/DDBJ whole genome shotgun (WGS) entry which is preliminary data.</text>
</comment>
<proteinExistence type="predicted"/>
<name>X1PWA8_9ZZZZ</name>
<dbReference type="AlphaFoldDB" id="X1PWA8"/>
<reference evidence="1" key="1">
    <citation type="journal article" date="2014" name="Front. Microbiol.">
        <title>High frequency of phylogenetically diverse reductive dehalogenase-homologous genes in deep subseafloor sedimentary metagenomes.</title>
        <authorList>
            <person name="Kawai M."/>
            <person name="Futagami T."/>
            <person name="Toyoda A."/>
            <person name="Takaki Y."/>
            <person name="Nishi S."/>
            <person name="Hori S."/>
            <person name="Arai W."/>
            <person name="Tsubouchi T."/>
            <person name="Morono Y."/>
            <person name="Uchiyama I."/>
            <person name="Ito T."/>
            <person name="Fujiyama A."/>
            <person name="Inagaki F."/>
            <person name="Takami H."/>
        </authorList>
    </citation>
    <scope>NUCLEOTIDE SEQUENCE</scope>
    <source>
        <strain evidence="1">Expedition CK06-06</strain>
    </source>
</reference>
<accession>X1PWA8</accession>